<accession>A0ABR3PV27</accession>
<evidence type="ECO:0000313" key="3">
    <source>
        <dbReference type="EMBL" id="KAL1406301.1"/>
    </source>
</evidence>
<dbReference type="SUPFAM" id="SSF51445">
    <property type="entry name" value="(Trans)glycosidases"/>
    <property type="match status" value="1"/>
</dbReference>
<dbReference type="PANTHER" id="PTHR34154">
    <property type="entry name" value="ALKALI-SENSITIVE LINKAGE PROTEIN 1"/>
    <property type="match status" value="1"/>
</dbReference>
<dbReference type="EMBL" id="JBBXJM010000006">
    <property type="protein sequence ID" value="KAL1406301.1"/>
    <property type="molecule type" value="Genomic_DNA"/>
</dbReference>
<proteinExistence type="predicted"/>
<evidence type="ECO:0000259" key="2">
    <source>
        <dbReference type="Pfam" id="PF11790"/>
    </source>
</evidence>
<name>A0ABR3PV27_9TREE</name>
<evidence type="ECO:0000313" key="4">
    <source>
        <dbReference type="Proteomes" id="UP001565368"/>
    </source>
</evidence>
<keyword evidence="1" id="KW-0732">Signal</keyword>
<reference evidence="3 4" key="1">
    <citation type="submission" date="2023-08" db="EMBL/GenBank/DDBJ databases">
        <title>Annotated Genome Sequence of Vanrija albida AlHP1.</title>
        <authorList>
            <person name="Herzog R."/>
        </authorList>
    </citation>
    <scope>NUCLEOTIDE SEQUENCE [LARGE SCALE GENOMIC DNA]</scope>
    <source>
        <strain evidence="3 4">AlHP1</strain>
    </source>
</reference>
<dbReference type="Proteomes" id="UP001565368">
    <property type="component" value="Unassembled WGS sequence"/>
</dbReference>
<dbReference type="Gene3D" id="3.20.20.80">
    <property type="entry name" value="Glycosidases"/>
    <property type="match status" value="1"/>
</dbReference>
<gene>
    <name evidence="3" type="ORF">Q8F55_007997</name>
</gene>
<dbReference type="InterPro" id="IPR024655">
    <property type="entry name" value="Asl1_glyco_hydro_catalytic"/>
</dbReference>
<comment type="caution">
    <text evidence="3">The sequence shown here is derived from an EMBL/GenBank/DDBJ whole genome shotgun (WGS) entry which is preliminary data.</text>
</comment>
<dbReference type="GeneID" id="95989040"/>
<sequence length="326" mass="35495">MRTLLAALLTLTLLAPALGTPTPPTPHRPASKRGLSWANAHWVPIAPFDAPSTPLTAQYNWAPAPSANTSYPFVPMLWGCDAAHVAAWDSVVAANFSGTRLTPDRAPLAFNEPELGVQANCSPKDAAAVWVKHFEPLKAWGYRLGTPAVTMGPEGKAWLLQWFAECAGACNPDFLAVHWYDMSFASLVSVLQGYYAAFDLPIWLTEYALTYFGPGSPPPLASVREVDEFMRASMAWLDAQDWVERYFWFGAMYDMQGVNPANSLLDPAGAPSRSGQLSPLGSVYLAPANSTRGTATAHAASAARRRRRRHTLANTAAICIVAWWYL</sequence>
<feature type="signal peptide" evidence="1">
    <location>
        <begin position="1"/>
        <end position="19"/>
    </location>
</feature>
<protein>
    <recommendedName>
        <fullName evidence="2">Asl1-like glycosyl hydrolase catalytic domain-containing protein</fullName>
    </recommendedName>
</protein>
<dbReference type="InterPro" id="IPR053183">
    <property type="entry name" value="ASL1"/>
</dbReference>
<keyword evidence="4" id="KW-1185">Reference proteome</keyword>
<feature type="domain" description="Asl1-like glycosyl hydrolase catalytic" evidence="2">
    <location>
        <begin position="44"/>
        <end position="284"/>
    </location>
</feature>
<dbReference type="InterPro" id="IPR017853">
    <property type="entry name" value="GH"/>
</dbReference>
<dbReference type="RefSeq" id="XP_069206245.1">
    <property type="nucleotide sequence ID" value="XM_069356404.1"/>
</dbReference>
<feature type="chain" id="PRO_5045634419" description="Asl1-like glycosyl hydrolase catalytic domain-containing protein" evidence="1">
    <location>
        <begin position="20"/>
        <end position="326"/>
    </location>
</feature>
<dbReference type="PANTHER" id="PTHR34154:SF3">
    <property type="entry name" value="ALKALI-SENSITIVE LINKAGE PROTEIN 1"/>
    <property type="match status" value="1"/>
</dbReference>
<organism evidence="3 4">
    <name type="scientific">Vanrija albida</name>
    <dbReference type="NCBI Taxonomy" id="181172"/>
    <lineage>
        <taxon>Eukaryota</taxon>
        <taxon>Fungi</taxon>
        <taxon>Dikarya</taxon>
        <taxon>Basidiomycota</taxon>
        <taxon>Agaricomycotina</taxon>
        <taxon>Tremellomycetes</taxon>
        <taxon>Trichosporonales</taxon>
        <taxon>Trichosporonaceae</taxon>
        <taxon>Vanrija</taxon>
    </lineage>
</organism>
<dbReference type="Pfam" id="PF11790">
    <property type="entry name" value="Glyco_hydro_cc"/>
    <property type="match status" value="1"/>
</dbReference>
<evidence type="ECO:0000256" key="1">
    <source>
        <dbReference type="SAM" id="SignalP"/>
    </source>
</evidence>